<protein>
    <submittedName>
        <fullName evidence="9">HlyD family secretion protein</fullName>
    </submittedName>
</protein>
<evidence type="ECO:0000313" key="9">
    <source>
        <dbReference type="EMBL" id="USI73894.1"/>
    </source>
</evidence>
<keyword evidence="5" id="KW-0175">Coiled coil</keyword>
<evidence type="ECO:0000256" key="3">
    <source>
        <dbReference type="ARBA" id="ARBA00022989"/>
    </source>
</evidence>
<evidence type="ECO:0000256" key="2">
    <source>
        <dbReference type="ARBA" id="ARBA00022692"/>
    </source>
</evidence>
<evidence type="ECO:0000259" key="7">
    <source>
        <dbReference type="Pfam" id="PF25917"/>
    </source>
</evidence>
<reference evidence="9" key="1">
    <citation type="journal article" date="2022" name="Toxins">
        <title>Genomic Analysis of Sphingopyxis sp. USTB-05 for Biodegrading Cyanobacterial Hepatotoxins.</title>
        <authorList>
            <person name="Liu C."/>
            <person name="Xu Q."/>
            <person name="Zhao Z."/>
            <person name="Zhang H."/>
            <person name="Liu X."/>
            <person name="Yin C."/>
            <person name="Liu Y."/>
            <person name="Yan H."/>
        </authorList>
    </citation>
    <scope>NUCLEOTIDE SEQUENCE</scope>
    <source>
        <strain evidence="9">NBD5</strain>
    </source>
</reference>
<feature type="domain" description="Multidrug resistance protein MdtA-like barrel-sandwich hybrid" evidence="7">
    <location>
        <begin position="47"/>
        <end position="185"/>
    </location>
</feature>
<dbReference type="SUPFAM" id="SSF111369">
    <property type="entry name" value="HlyD-like secretion proteins"/>
    <property type="match status" value="1"/>
</dbReference>
<organism evidence="9 10">
    <name type="scientific">Sphingomonas morindae</name>
    <dbReference type="NCBI Taxonomy" id="1541170"/>
    <lineage>
        <taxon>Bacteria</taxon>
        <taxon>Pseudomonadati</taxon>
        <taxon>Pseudomonadota</taxon>
        <taxon>Alphaproteobacteria</taxon>
        <taxon>Sphingomonadales</taxon>
        <taxon>Sphingomonadaceae</taxon>
        <taxon>Sphingomonas</taxon>
    </lineage>
</organism>
<dbReference type="Pfam" id="PF25963">
    <property type="entry name" value="Beta-barrel_AAEA"/>
    <property type="match status" value="1"/>
</dbReference>
<name>A0ABY4XAP1_9SPHN</name>
<dbReference type="Gene3D" id="2.40.30.170">
    <property type="match status" value="1"/>
</dbReference>
<evidence type="ECO:0000256" key="6">
    <source>
        <dbReference type="SAM" id="Phobius"/>
    </source>
</evidence>
<keyword evidence="2 6" id="KW-0812">Transmembrane</keyword>
<feature type="transmembrane region" description="Helical" evidence="6">
    <location>
        <begin position="12"/>
        <end position="32"/>
    </location>
</feature>
<dbReference type="InterPro" id="IPR058634">
    <property type="entry name" value="AaeA-lik-b-barrel"/>
</dbReference>
<evidence type="ECO:0000313" key="10">
    <source>
        <dbReference type="Proteomes" id="UP001056937"/>
    </source>
</evidence>
<comment type="similarity">
    <text evidence="1">Belongs to the membrane fusion protein (MFP) (TC 8.A.1) family.</text>
</comment>
<evidence type="ECO:0000256" key="5">
    <source>
        <dbReference type="SAM" id="Coils"/>
    </source>
</evidence>
<feature type="domain" description="p-hydroxybenzoic acid efflux pump subunit AaeA-like beta-barrel" evidence="8">
    <location>
        <begin position="189"/>
        <end position="285"/>
    </location>
</feature>
<keyword evidence="10" id="KW-1185">Reference proteome</keyword>
<evidence type="ECO:0000259" key="8">
    <source>
        <dbReference type="Pfam" id="PF25963"/>
    </source>
</evidence>
<dbReference type="EMBL" id="CP084930">
    <property type="protein sequence ID" value="USI73894.1"/>
    <property type="molecule type" value="Genomic_DNA"/>
</dbReference>
<keyword evidence="3 6" id="KW-1133">Transmembrane helix</keyword>
<dbReference type="InterPro" id="IPR006143">
    <property type="entry name" value="RND_pump_MFP"/>
</dbReference>
<proteinExistence type="inferred from homology"/>
<dbReference type="Pfam" id="PF25917">
    <property type="entry name" value="BSH_RND"/>
    <property type="match status" value="1"/>
</dbReference>
<feature type="coiled-coil region" evidence="5">
    <location>
        <begin position="80"/>
        <end position="107"/>
    </location>
</feature>
<dbReference type="PANTHER" id="PTHR30367:SF12">
    <property type="entry name" value="P-HYDROXYBENZOIC ACID EFFLUX PUMP SUBUNIT AAEA"/>
    <property type="match status" value="1"/>
</dbReference>
<keyword evidence="4 6" id="KW-0472">Membrane</keyword>
<gene>
    <name evidence="9" type="ORF">LHA26_05350</name>
</gene>
<evidence type="ECO:0000256" key="1">
    <source>
        <dbReference type="ARBA" id="ARBA00009477"/>
    </source>
</evidence>
<accession>A0ABY4XAP1</accession>
<dbReference type="PANTHER" id="PTHR30367">
    <property type="entry name" value="P-HYDROXYBENZOIC ACID EFFLUX PUMP SUBUNIT AAEA-RELATED"/>
    <property type="match status" value="1"/>
</dbReference>
<dbReference type="NCBIfam" id="TIGR01730">
    <property type="entry name" value="RND_mfp"/>
    <property type="match status" value="1"/>
</dbReference>
<sequence>MSRALPQIGRILVTLVFAAAAVGALISVWHRYQDYPWTRDGKLRADSVQVAADVSGLVTRVAVHDNQFVRAGQILFVVDKERYAAQMEQAAAAVARARASLVDAIRERQRYVALGDLVSREVRDQRVTAADIDRASVRQALADLRVARINLARSDVRARVDGYVTGFTLRPGDYVAAGSPRFALLDVDSYYVLGYFEETKLHGLRLGDQATITLLGDEQPIRGHVDSLSAGIADREDSGSAALLPNVNPTFSWVRLAQRVPVRIVIDQVPEGVRLVAGRTATVTIRPNAERVTPAGLPATPIHRANKAPLFRPSAPPRIAIGRVDLP</sequence>
<dbReference type="Proteomes" id="UP001056937">
    <property type="component" value="Chromosome 1"/>
</dbReference>
<evidence type="ECO:0000256" key="4">
    <source>
        <dbReference type="ARBA" id="ARBA00023136"/>
    </source>
</evidence>
<dbReference type="RefSeq" id="WP_252167701.1">
    <property type="nucleotide sequence ID" value="NZ_CP084930.1"/>
</dbReference>
<dbReference type="Gene3D" id="2.40.50.100">
    <property type="match status" value="1"/>
</dbReference>
<dbReference type="InterPro" id="IPR058625">
    <property type="entry name" value="MdtA-like_BSH"/>
</dbReference>
<dbReference type="InterPro" id="IPR050393">
    <property type="entry name" value="MFP_Efflux_Pump"/>
</dbReference>